<reference evidence="1 2" key="1">
    <citation type="journal article" date="2012" name="Genome Biol.">
        <title>The genome of the polar eukaryotic microalga coccomyxa subellipsoidea reveals traits of cold adaptation.</title>
        <authorList>
            <person name="Blanc G."/>
            <person name="Agarkova I."/>
            <person name="Grimwood J."/>
            <person name="Kuo A."/>
            <person name="Brueggeman A."/>
            <person name="Dunigan D."/>
            <person name="Gurnon J."/>
            <person name="Ladunga I."/>
            <person name="Lindquist E."/>
            <person name="Lucas S."/>
            <person name="Pangilinan J."/>
            <person name="Proschold T."/>
            <person name="Salamov A."/>
            <person name="Schmutz J."/>
            <person name="Weeks D."/>
            <person name="Yamada T."/>
            <person name="Claverie J.M."/>
            <person name="Grigoriev I."/>
            <person name="Van Etten J."/>
            <person name="Lomsadze A."/>
            <person name="Borodovsky M."/>
        </authorList>
    </citation>
    <scope>NUCLEOTIDE SEQUENCE [LARGE SCALE GENOMIC DNA]</scope>
    <source>
        <strain evidence="1 2">C-169</strain>
    </source>
</reference>
<evidence type="ECO:0000313" key="1">
    <source>
        <dbReference type="EMBL" id="EIE26708.1"/>
    </source>
</evidence>
<dbReference type="GeneID" id="17045032"/>
<name>I0Z7T9_COCSC</name>
<organism evidence="1 2">
    <name type="scientific">Coccomyxa subellipsoidea (strain C-169)</name>
    <name type="common">Green microalga</name>
    <dbReference type="NCBI Taxonomy" id="574566"/>
    <lineage>
        <taxon>Eukaryota</taxon>
        <taxon>Viridiplantae</taxon>
        <taxon>Chlorophyta</taxon>
        <taxon>core chlorophytes</taxon>
        <taxon>Trebouxiophyceae</taxon>
        <taxon>Trebouxiophyceae incertae sedis</taxon>
        <taxon>Coccomyxaceae</taxon>
        <taxon>Coccomyxa</taxon>
        <taxon>Coccomyxa subellipsoidea</taxon>
    </lineage>
</organism>
<keyword evidence="2" id="KW-1185">Reference proteome</keyword>
<protein>
    <submittedName>
        <fullName evidence="1">Uncharacterized protein</fullName>
    </submittedName>
</protein>
<dbReference type="Proteomes" id="UP000007264">
    <property type="component" value="Unassembled WGS sequence"/>
</dbReference>
<evidence type="ECO:0000313" key="2">
    <source>
        <dbReference type="Proteomes" id="UP000007264"/>
    </source>
</evidence>
<accession>I0Z7T9</accession>
<proteinExistence type="predicted"/>
<dbReference type="AlphaFoldDB" id="I0Z7T9"/>
<comment type="caution">
    <text evidence="1">The sequence shown here is derived from an EMBL/GenBank/DDBJ whole genome shotgun (WGS) entry which is preliminary data.</text>
</comment>
<dbReference type="KEGG" id="csl:COCSUDRAFT_32249"/>
<dbReference type="RefSeq" id="XP_005651252.1">
    <property type="nucleotide sequence ID" value="XM_005651195.1"/>
</dbReference>
<gene>
    <name evidence="1" type="ORF">COCSUDRAFT_32249</name>
</gene>
<sequence length="63" mass="6483">MAPGAGRHAVRGCGLPDPRLQGLKGCIKFPSHSMAFAGVKACTCNIAQSSSIRISSTGLPFHS</sequence>
<dbReference type="EMBL" id="AGSI01000002">
    <property type="protein sequence ID" value="EIE26708.1"/>
    <property type="molecule type" value="Genomic_DNA"/>
</dbReference>